<keyword evidence="2" id="KW-1185">Reference proteome</keyword>
<comment type="caution">
    <text evidence="1">The sequence shown here is derived from an EMBL/GenBank/DDBJ whole genome shotgun (WGS) entry which is preliminary data.</text>
</comment>
<accession>A0A6S7I514</accession>
<dbReference type="EMBL" id="CACRXK020007251">
    <property type="protein sequence ID" value="CAB4011743.1"/>
    <property type="molecule type" value="Genomic_DNA"/>
</dbReference>
<gene>
    <name evidence="1" type="ORF">PACLA_8A062763</name>
</gene>
<sequence>MDSSTSDERHSKRFKSSSLSNICIICGSDRKTIKQKKVHKLLRVCEKPIAQKLLNAAKFFKDRVYTDTAAMHEPEDVFAADLYYHSYCCKDYFNKYNADIEEILKSLEEENSTTAGDESFKEQFLALGLDFTTTACSLTSIRE</sequence>
<name>A0A6S7I514_PARCT</name>
<dbReference type="Proteomes" id="UP001152795">
    <property type="component" value="Unassembled WGS sequence"/>
</dbReference>
<evidence type="ECO:0000313" key="1">
    <source>
        <dbReference type="EMBL" id="CAB4011743.1"/>
    </source>
</evidence>
<reference evidence="1" key="1">
    <citation type="submission" date="2020-04" db="EMBL/GenBank/DDBJ databases">
        <authorList>
            <person name="Alioto T."/>
            <person name="Alioto T."/>
            <person name="Gomez Garrido J."/>
        </authorList>
    </citation>
    <scope>NUCLEOTIDE SEQUENCE</scope>
    <source>
        <strain evidence="1">A484AB</strain>
    </source>
</reference>
<evidence type="ECO:0000313" key="2">
    <source>
        <dbReference type="Proteomes" id="UP001152795"/>
    </source>
</evidence>
<proteinExistence type="predicted"/>
<organism evidence="1 2">
    <name type="scientific">Paramuricea clavata</name>
    <name type="common">Red gorgonian</name>
    <name type="synonym">Violescent sea-whip</name>
    <dbReference type="NCBI Taxonomy" id="317549"/>
    <lineage>
        <taxon>Eukaryota</taxon>
        <taxon>Metazoa</taxon>
        <taxon>Cnidaria</taxon>
        <taxon>Anthozoa</taxon>
        <taxon>Octocorallia</taxon>
        <taxon>Malacalcyonacea</taxon>
        <taxon>Plexauridae</taxon>
        <taxon>Paramuricea</taxon>
    </lineage>
</organism>
<dbReference type="OrthoDB" id="10165875at2759"/>
<protein>
    <submittedName>
        <fullName evidence="1">Uncharacterized protein</fullName>
    </submittedName>
</protein>
<dbReference type="AlphaFoldDB" id="A0A6S7I514"/>